<keyword evidence="1" id="KW-0812">Transmembrane</keyword>
<evidence type="ECO:0000256" key="1">
    <source>
        <dbReference type="SAM" id="Phobius"/>
    </source>
</evidence>
<dbReference type="AlphaFoldDB" id="A0A223NZG6"/>
<reference evidence="2 3" key="1">
    <citation type="submission" date="2017-08" db="EMBL/GenBank/DDBJ databases">
        <title>Complete genome sequence of Mucilaginibacter sp. strain BJC16-A31.</title>
        <authorList>
            <consortium name="Henan University of Science and Technology"/>
            <person name="You X."/>
        </authorList>
    </citation>
    <scope>NUCLEOTIDE SEQUENCE [LARGE SCALE GENOMIC DNA]</scope>
    <source>
        <strain evidence="2 3">BJC16-A31</strain>
    </source>
</reference>
<keyword evidence="1" id="KW-0472">Membrane</keyword>
<protein>
    <recommendedName>
        <fullName evidence="4">DUF2306 domain-containing protein</fullName>
    </recommendedName>
</protein>
<gene>
    <name evidence="2" type="ORF">MuYL_3367</name>
</gene>
<name>A0A223NZG6_9SPHI</name>
<organism evidence="2 3">
    <name type="scientific">Mucilaginibacter xinganensis</name>
    <dbReference type="NCBI Taxonomy" id="1234841"/>
    <lineage>
        <taxon>Bacteria</taxon>
        <taxon>Pseudomonadati</taxon>
        <taxon>Bacteroidota</taxon>
        <taxon>Sphingobacteriia</taxon>
        <taxon>Sphingobacteriales</taxon>
        <taxon>Sphingobacteriaceae</taxon>
        <taxon>Mucilaginibacter</taxon>
    </lineage>
</organism>
<feature type="transmembrane region" description="Helical" evidence="1">
    <location>
        <begin position="40"/>
        <end position="58"/>
    </location>
</feature>
<proteinExistence type="predicted"/>
<dbReference type="EMBL" id="CP022743">
    <property type="protein sequence ID" value="ASU35252.1"/>
    <property type="molecule type" value="Genomic_DNA"/>
</dbReference>
<dbReference type="OrthoDB" id="713921at2"/>
<evidence type="ECO:0000313" key="3">
    <source>
        <dbReference type="Proteomes" id="UP000215002"/>
    </source>
</evidence>
<dbReference type="RefSeq" id="WP_094571470.1">
    <property type="nucleotide sequence ID" value="NZ_CP022743.1"/>
</dbReference>
<feature type="transmembrane region" description="Helical" evidence="1">
    <location>
        <begin position="95"/>
        <end position="114"/>
    </location>
</feature>
<evidence type="ECO:0008006" key="4">
    <source>
        <dbReference type="Google" id="ProtNLM"/>
    </source>
</evidence>
<keyword evidence="1" id="KW-1133">Transmembrane helix</keyword>
<dbReference type="Proteomes" id="UP000215002">
    <property type="component" value="Chromosome"/>
</dbReference>
<accession>A0A223NZG6</accession>
<feature type="transmembrane region" description="Helical" evidence="1">
    <location>
        <begin position="134"/>
        <end position="155"/>
    </location>
</feature>
<keyword evidence="3" id="KW-1185">Reference proteome</keyword>
<dbReference type="KEGG" id="muc:MuYL_3367"/>
<feature type="transmembrane region" description="Helical" evidence="1">
    <location>
        <begin position="6"/>
        <end position="28"/>
    </location>
</feature>
<feature type="transmembrane region" description="Helical" evidence="1">
    <location>
        <begin position="64"/>
        <end position="83"/>
    </location>
</feature>
<evidence type="ECO:0000313" key="2">
    <source>
        <dbReference type="EMBL" id="ASU35252.1"/>
    </source>
</evidence>
<sequence length="172" mass="18785">MPNHLSILGIIHTVISIIAIFAAFYALFSDGQINPLNNRGKLYIVLTVITCLTGLPIMRTGHPTAGHNLAVVILIVLPIAIYAPSFKFLGKTAAFLQVFLMSFTLFLSFIPAIVETFTRLPISGPIADGPNAPVIQMGLLILVALFTTGVLYQLIKLWKRRKQSGRQTVNVV</sequence>